<dbReference type="EMBL" id="CM001221">
    <property type="protein sequence ID" value="AES95455.1"/>
    <property type="molecule type" value="Genomic_DNA"/>
</dbReference>
<dbReference type="AlphaFoldDB" id="G7K423"/>
<evidence type="ECO:0000313" key="3">
    <source>
        <dbReference type="Proteomes" id="UP000002051"/>
    </source>
</evidence>
<proteinExistence type="predicted"/>
<protein>
    <recommendedName>
        <fullName evidence="4">Reverse transcriptase zinc-binding domain-containing protein</fullName>
    </recommendedName>
</protein>
<dbReference type="Proteomes" id="UP000002051">
    <property type="component" value="Chromosome 5"/>
</dbReference>
<sequence length="72" mass="8155">MSPLILSFKKSSHLICCGQQETINHLIIYCNFFGNLWNLVKSWISVYSVDPHQESKTLCEQSQYDGAAFGKG</sequence>
<name>G7K423_MEDTR</name>
<dbReference type="EnsemblPlants" id="AES95455">
    <property type="protein sequence ID" value="AES95455"/>
    <property type="gene ID" value="MTR_5g025680"/>
</dbReference>
<dbReference type="HOGENOM" id="CLU_2726002_0_0_1"/>
<gene>
    <name evidence="1" type="ordered locus">MTR_5g025680</name>
</gene>
<keyword evidence="3" id="KW-1185">Reference proteome</keyword>
<evidence type="ECO:0000313" key="1">
    <source>
        <dbReference type="EMBL" id="AES95455.1"/>
    </source>
</evidence>
<reference evidence="1 3" key="1">
    <citation type="journal article" date="2011" name="Nature">
        <title>The Medicago genome provides insight into the evolution of rhizobial symbioses.</title>
        <authorList>
            <person name="Young N.D."/>
            <person name="Debelle F."/>
            <person name="Oldroyd G.E."/>
            <person name="Geurts R."/>
            <person name="Cannon S.B."/>
            <person name="Udvardi M.K."/>
            <person name="Benedito V.A."/>
            <person name="Mayer K.F."/>
            <person name="Gouzy J."/>
            <person name="Schoof H."/>
            <person name="Van de Peer Y."/>
            <person name="Proost S."/>
            <person name="Cook D.R."/>
            <person name="Meyers B.C."/>
            <person name="Spannagl M."/>
            <person name="Cheung F."/>
            <person name="De Mita S."/>
            <person name="Krishnakumar V."/>
            <person name="Gundlach H."/>
            <person name="Zhou S."/>
            <person name="Mudge J."/>
            <person name="Bharti A.K."/>
            <person name="Murray J.D."/>
            <person name="Naoumkina M.A."/>
            <person name="Rosen B."/>
            <person name="Silverstein K.A."/>
            <person name="Tang H."/>
            <person name="Rombauts S."/>
            <person name="Zhao P.X."/>
            <person name="Zhou P."/>
            <person name="Barbe V."/>
            <person name="Bardou P."/>
            <person name="Bechner M."/>
            <person name="Bellec A."/>
            <person name="Berger A."/>
            <person name="Berges H."/>
            <person name="Bidwell S."/>
            <person name="Bisseling T."/>
            <person name="Choisne N."/>
            <person name="Couloux A."/>
            <person name="Denny R."/>
            <person name="Deshpande S."/>
            <person name="Dai X."/>
            <person name="Doyle J.J."/>
            <person name="Dudez A.M."/>
            <person name="Farmer A.D."/>
            <person name="Fouteau S."/>
            <person name="Franken C."/>
            <person name="Gibelin C."/>
            <person name="Gish J."/>
            <person name="Goldstein S."/>
            <person name="Gonzalez A.J."/>
            <person name="Green P.J."/>
            <person name="Hallab A."/>
            <person name="Hartog M."/>
            <person name="Hua A."/>
            <person name="Humphray S.J."/>
            <person name="Jeong D.H."/>
            <person name="Jing Y."/>
            <person name="Jocker A."/>
            <person name="Kenton S.M."/>
            <person name="Kim D.J."/>
            <person name="Klee K."/>
            <person name="Lai H."/>
            <person name="Lang C."/>
            <person name="Lin S."/>
            <person name="Macmil S.L."/>
            <person name="Magdelenat G."/>
            <person name="Matthews L."/>
            <person name="McCorrison J."/>
            <person name="Monaghan E.L."/>
            <person name="Mun J.H."/>
            <person name="Najar F.Z."/>
            <person name="Nicholson C."/>
            <person name="Noirot C."/>
            <person name="O'Bleness M."/>
            <person name="Paule C.R."/>
            <person name="Poulain J."/>
            <person name="Prion F."/>
            <person name="Qin B."/>
            <person name="Qu C."/>
            <person name="Retzel E.F."/>
            <person name="Riddle C."/>
            <person name="Sallet E."/>
            <person name="Samain S."/>
            <person name="Samson N."/>
            <person name="Sanders I."/>
            <person name="Saurat O."/>
            <person name="Scarpelli C."/>
            <person name="Schiex T."/>
            <person name="Segurens B."/>
            <person name="Severin A.J."/>
            <person name="Sherrier D.J."/>
            <person name="Shi R."/>
            <person name="Sims S."/>
            <person name="Singer S.R."/>
            <person name="Sinharoy S."/>
            <person name="Sterck L."/>
            <person name="Viollet A."/>
            <person name="Wang B.B."/>
            <person name="Wang K."/>
            <person name="Wang M."/>
            <person name="Wang X."/>
            <person name="Warfsmann J."/>
            <person name="Weissenbach J."/>
            <person name="White D.D."/>
            <person name="White J.D."/>
            <person name="Wiley G.B."/>
            <person name="Wincker P."/>
            <person name="Xing Y."/>
            <person name="Yang L."/>
            <person name="Yao Z."/>
            <person name="Ying F."/>
            <person name="Zhai J."/>
            <person name="Zhou L."/>
            <person name="Zuber A."/>
            <person name="Denarie J."/>
            <person name="Dixon R.A."/>
            <person name="May G.D."/>
            <person name="Schwartz D.C."/>
            <person name="Rogers J."/>
            <person name="Quetier F."/>
            <person name="Town C.D."/>
            <person name="Roe B.A."/>
        </authorList>
    </citation>
    <scope>NUCLEOTIDE SEQUENCE [LARGE SCALE GENOMIC DNA]</scope>
    <source>
        <strain evidence="1">A17</strain>
        <strain evidence="2 3">cv. Jemalong A17</strain>
    </source>
</reference>
<dbReference type="PaxDb" id="3880-AES95455"/>
<organism evidence="1 3">
    <name type="scientific">Medicago truncatula</name>
    <name type="common">Barrel medic</name>
    <name type="synonym">Medicago tribuloides</name>
    <dbReference type="NCBI Taxonomy" id="3880"/>
    <lineage>
        <taxon>Eukaryota</taxon>
        <taxon>Viridiplantae</taxon>
        <taxon>Streptophyta</taxon>
        <taxon>Embryophyta</taxon>
        <taxon>Tracheophyta</taxon>
        <taxon>Spermatophyta</taxon>
        <taxon>Magnoliopsida</taxon>
        <taxon>eudicotyledons</taxon>
        <taxon>Gunneridae</taxon>
        <taxon>Pentapetalae</taxon>
        <taxon>rosids</taxon>
        <taxon>fabids</taxon>
        <taxon>Fabales</taxon>
        <taxon>Fabaceae</taxon>
        <taxon>Papilionoideae</taxon>
        <taxon>50 kb inversion clade</taxon>
        <taxon>NPAAA clade</taxon>
        <taxon>Hologalegina</taxon>
        <taxon>IRL clade</taxon>
        <taxon>Trifolieae</taxon>
        <taxon>Medicago</taxon>
    </lineage>
</organism>
<reference evidence="1 3" key="2">
    <citation type="journal article" date="2014" name="BMC Genomics">
        <title>An improved genome release (version Mt4.0) for the model legume Medicago truncatula.</title>
        <authorList>
            <person name="Tang H."/>
            <person name="Krishnakumar V."/>
            <person name="Bidwell S."/>
            <person name="Rosen B."/>
            <person name="Chan A."/>
            <person name="Zhou S."/>
            <person name="Gentzbittel L."/>
            <person name="Childs K.L."/>
            <person name="Yandell M."/>
            <person name="Gundlach H."/>
            <person name="Mayer K.F."/>
            <person name="Schwartz D.C."/>
            <person name="Town C.D."/>
        </authorList>
    </citation>
    <scope>GENOME REANNOTATION</scope>
    <source>
        <strain evidence="2 3">cv. Jemalong A17</strain>
    </source>
</reference>
<evidence type="ECO:0000313" key="2">
    <source>
        <dbReference type="EnsemblPlants" id="AES95455"/>
    </source>
</evidence>
<reference evidence="2" key="3">
    <citation type="submission" date="2015-04" db="UniProtKB">
        <authorList>
            <consortium name="EnsemblPlants"/>
        </authorList>
    </citation>
    <scope>IDENTIFICATION</scope>
    <source>
        <strain evidence="2">cv. Jemalong A17</strain>
    </source>
</reference>
<evidence type="ECO:0008006" key="4">
    <source>
        <dbReference type="Google" id="ProtNLM"/>
    </source>
</evidence>
<accession>G7K423</accession>